<sequence>MRKRSAMTLKLNKIDGDAPSHQQYKKKNTISEIFTAEEQRRETEAILETQRRQREQEFRCDPAIQEQDRQKELAAQRKLSRHLGLATCPHCEKAFMRAENRFRSCILGSRAVCIDLMDESDSNSDPDNEDPDTAAAVASKRGRSEPRPVVIDLMNDSDSTSDSDPDSPSVASTDEYTAWLRETGQLVSWCKQCYDEFETPDNTLPGFDPDVELCVQCQREENSVVNSLRPNWLF</sequence>
<evidence type="ECO:0000313" key="3">
    <source>
        <dbReference type="Proteomes" id="UP000664132"/>
    </source>
</evidence>
<dbReference type="AlphaFoldDB" id="A0A8H7WBS7"/>
<keyword evidence="3" id="KW-1185">Reference proteome</keyword>
<feature type="region of interest" description="Disordered" evidence="1">
    <location>
        <begin position="120"/>
        <end position="147"/>
    </location>
</feature>
<proteinExistence type="predicted"/>
<protein>
    <submittedName>
        <fullName evidence="2">Uncharacterized protein</fullName>
    </submittedName>
</protein>
<dbReference type="Proteomes" id="UP000664132">
    <property type="component" value="Unassembled WGS sequence"/>
</dbReference>
<evidence type="ECO:0000313" key="2">
    <source>
        <dbReference type="EMBL" id="KAG4421916.1"/>
    </source>
</evidence>
<gene>
    <name evidence="2" type="ORF">IFR04_004895</name>
</gene>
<dbReference type="EMBL" id="JAFJYH010000057">
    <property type="protein sequence ID" value="KAG4421916.1"/>
    <property type="molecule type" value="Genomic_DNA"/>
</dbReference>
<evidence type="ECO:0000256" key="1">
    <source>
        <dbReference type="SAM" id="MobiDB-lite"/>
    </source>
</evidence>
<organism evidence="2 3">
    <name type="scientific">Cadophora malorum</name>
    <dbReference type="NCBI Taxonomy" id="108018"/>
    <lineage>
        <taxon>Eukaryota</taxon>
        <taxon>Fungi</taxon>
        <taxon>Dikarya</taxon>
        <taxon>Ascomycota</taxon>
        <taxon>Pezizomycotina</taxon>
        <taxon>Leotiomycetes</taxon>
        <taxon>Helotiales</taxon>
        <taxon>Ploettnerulaceae</taxon>
        <taxon>Cadophora</taxon>
    </lineage>
</organism>
<comment type="caution">
    <text evidence="2">The sequence shown here is derived from an EMBL/GenBank/DDBJ whole genome shotgun (WGS) entry which is preliminary data.</text>
</comment>
<accession>A0A8H7WBS7</accession>
<feature type="compositionally biased region" description="Acidic residues" evidence="1">
    <location>
        <begin position="120"/>
        <end position="132"/>
    </location>
</feature>
<reference evidence="2" key="1">
    <citation type="submission" date="2021-02" db="EMBL/GenBank/DDBJ databases">
        <title>Genome sequence Cadophora malorum strain M34.</title>
        <authorList>
            <person name="Stefanovic E."/>
            <person name="Vu D."/>
            <person name="Scully C."/>
            <person name="Dijksterhuis J."/>
            <person name="Roader J."/>
            <person name="Houbraken J."/>
        </authorList>
    </citation>
    <scope>NUCLEOTIDE SEQUENCE</scope>
    <source>
        <strain evidence="2">M34</strain>
    </source>
</reference>
<name>A0A8H7WBS7_9HELO</name>